<evidence type="ECO:0000256" key="5">
    <source>
        <dbReference type="ARBA" id="ARBA00023004"/>
    </source>
</evidence>
<evidence type="ECO:0000256" key="6">
    <source>
        <dbReference type="ARBA" id="ARBA00023014"/>
    </source>
</evidence>
<dbReference type="InterPro" id="IPR045854">
    <property type="entry name" value="NO2/SO3_Rdtase_4Fe4S_sf"/>
</dbReference>
<evidence type="ECO:0000313" key="9">
    <source>
        <dbReference type="EMBL" id="APG62360.1"/>
    </source>
</evidence>
<dbReference type="PANTHER" id="PTHR32439">
    <property type="entry name" value="FERREDOXIN--NITRITE REDUCTASE, CHLOROPLASTIC"/>
    <property type="match status" value="1"/>
</dbReference>
<keyword evidence="2" id="KW-0349">Heme</keyword>
<dbReference type="AlphaFoldDB" id="A0A1L3JB51"/>
<dbReference type="InterPro" id="IPR005117">
    <property type="entry name" value="NiRdtase/SiRdtase_haem-b_fer"/>
</dbReference>
<dbReference type="SUPFAM" id="SSF55124">
    <property type="entry name" value="Nitrite/Sulfite reductase N-terminal domain-like"/>
    <property type="match status" value="2"/>
</dbReference>
<dbReference type="KEGG" id="sphl:LPB140_05620"/>
<dbReference type="InterPro" id="IPR006067">
    <property type="entry name" value="NO2/SO3_Rdtase_4Fe4S_dom"/>
</dbReference>
<dbReference type="PANTHER" id="PTHR32439:SF9">
    <property type="entry name" value="BLR3264 PROTEIN"/>
    <property type="match status" value="1"/>
</dbReference>
<evidence type="ECO:0000313" key="10">
    <source>
        <dbReference type="Proteomes" id="UP000242561"/>
    </source>
</evidence>
<keyword evidence="1" id="KW-0004">4Fe-4S</keyword>
<dbReference type="GO" id="GO:0020037">
    <property type="term" value="F:heme binding"/>
    <property type="evidence" value="ECO:0007669"/>
    <property type="project" value="InterPro"/>
</dbReference>
<feature type="domain" description="Nitrite/Sulfite reductase ferredoxin-like" evidence="8">
    <location>
        <begin position="340"/>
        <end position="393"/>
    </location>
</feature>
<dbReference type="OrthoDB" id="9803707at2"/>
<proteinExistence type="predicted"/>
<organism evidence="9 10">
    <name type="scientific">Sphingorhabdus lutea</name>
    <dbReference type="NCBI Taxonomy" id="1913578"/>
    <lineage>
        <taxon>Bacteria</taxon>
        <taxon>Pseudomonadati</taxon>
        <taxon>Pseudomonadota</taxon>
        <taxon>Alphaproteobacteria</taxon>
        <taxon>Sphingomonadales</taxon>
        <taxon>Sphingomonadaceae</taxon>
        <taxon>Sphingorhabdus</taxon>
    </lineage>
</organism>
<keyword evidence="4" id="KW-0560">Oxidoreductase</keyword>
<dbReference type="Pfam" id="PF03460">
    <property type="entry name" value="NIR_SIR_ferr"/>
    <property type="match status" value="2"/>
</dbReference>
<keyword evidence="3" id="KW-0479">Metal-binding</keyword>
<protein>
    <submittedName>
        <fullName evidence="9">Sulfite reductase</fullName>
    </submittedName>
</protein>
<dbReference type="STRING" id="1913578.LPB140_05620"/>
<evidence type="ECO:0000259" key="8">
    <source>
        <dbReference type="Pfam" id="PF03460"/>
    </source>
</evidence>
<dbReference type="GO" id="GO:0051539">
    <property type="term" value="F:4 iron, 4 sulfur cluster binding"/>
    <property type="evidence" value="ECO:0007669"/>
    <property type="project" value="UniProtKB-KW"/>
</dbReference>
<dbReference type="InterPro" id="IPR051329">
    <property type="entry name" value="NIR_SIR_4Fe-4S"/>
</dbReference>
<name>A0A1L3JB51_9SPHN</name>
<dbReference type="Gene3D" id="3.90.480.10">
    <property type="entry name" value="Sulfite Reductase Hemoprotein,Domain 2"/>
    <property type="match status" value="1"/>
</dbReference>
<evidence type="ECO:0000256" key="2">
    <source>
        <dbReference type="ARBA" id="ARBA00022617"/>
    </source>
</evidence>
<evidence type="ECO:0000256" key="1">
    <source>
        <dbReference type="ARBA" id="ARBA00022485"/>
    </source>
</evidence>
<dbReference type="InterPro" id="IPR036136">
    <property type="entry name" value="Nit/Sulf_reduc_fer-like_dom_sf"/>
</dbReference>
<keyword evidence="10" id="KW-1185">Reference proteome</keyword>
<keyword evidence="6" id="KW-0411">Iron-sulfur</keyword>
<dbReference type="Gene3D" id="3.30.413.10">
    <property type="entry name" value="Sulfite Reductase Hemoprotein, domain 1"/>
    <property type="match status" value="2"/>
</dbReference>
<feature type="domain" description="Nitrite/sulphite reductase 4Fe-4S" evidence="7">
    <location>
        <begin position="406"/>
        <end position="542"/>
    </location>
</feature>
<dbReference type="RefSeq" id="WP_072559011.1">
    <property type="nucleotide sequence ID" value="NZ_CP018154.1"/>
</dbReference>
<keyword evidence="5" id="KW-0408">Iron</keyword>
<evidence type="ECO:0000256" key="4">
    <source>
        <dbReference type="ARBA" id="ARBA00023002"/>
    </source>
</evidence>
<reference evidence="9 10" key="1">
    <citation type="submission" date="2016-11" db="EMBL/GenBank/DDBJ databases">
        <title>Sphingorhabdus sp. LPB0140, isolated from marine environment.</title>
        <authorList>
            <person name="Kim E."/>
            <person name="Yi H."/>
        </authorList>
    </citation>
    <scope>NUCLEOTIDE SEQUENCE [LARGE SCALE GENOMIC DNA]</scope>
    <source>
        <strain evidence="9 10">LPB0140</strain>
    </source>
</reference>
<feature type="domain" description="Nitrite/Sulfite reductase ferredoxin-like" evidence="8">
    <location>
        <begin position="52"/>
        <end position="110"/>
    </location>
</feature>
<sequence length="544" mass="60969">MYKYDQYDSAVVNARVDEFRDQVARRIAGEITEDQFKPLRLKNGLYLQLHAYMLRVAVPYGTLNSKQMRMLGHIARKYDRDYGHFTTRQNIQYNWIKLEDTPDILADLASVEMHAIQTSGNCIRNISADQYAGASADEIADPRPWAELLRQWSTFHPEFSYLPRKFKIAVIGSPKDRAAMRLHDIGIELVKNDAGEIGAKFFVGGGMGRTPMIAPVIRDFVGIDDLISYAEACLRVYNRYGRRDNKYKARIKILVHELGKEEYTRQVEEEFAHIKTLDLDPPRAELERINAYFAPPAFDVNASDDYGSDDANFIAWTQQNVAPHKQSGYAIVNISLKSPGEIPGDASSAQIDLMADLAEQYSFDELRVTHAQNIVLPHVKKSDLYAIWQKLDAARLASANLDLISDIIACPGLDYCSLANARSIPVAQKIATRFAKEGKQEALGELKLKISGCINACGHHHAGHIGILGVDRKGVENYQLLLGGSAEEDTSLAQITGPGFTEDGVVDAIETVTNLYLEQRTEGERFIDTYRRLGMTPFKEALYA</sequence>
<dbReference type="Pfam" id="PF01077">
    <property type="entry name" value="NIR_SIR"/>
    <property type="match status" value="2"/>
</dbReference>
<dbReference type="GO" id="GO:0046872">
    <property type="term" value="F:metal ion binding"/>
    <property type="evidence" value="ECO:0007669"/>
    <property type="project" value="UniProtKB-KW"/>
</dbReference>
<accession>A0A1L3JB51</accession>
<dbReference type="SUPFAM" id="SSF56014">
    <property type="entry name" value="Nitrite and sulphite reductase 4Fe-4S domain-like"/>
    <property type="match status" value="2"/>
</dbReference>
<feature type="domain" description="Nitrite/sulphite reductase 4Fe-4S" evidence="7">
    <location>
        <begin position="119"/>
        <end position="273"/>
    </location>
</feature>
<gene>
    <name evidence="9" type="ORF">LPB140_05620</name>
</gene>
<dbReference type="EMBL" id="CP018154">
    <property type="protein sequence ID" value="APG62360.1"/>
    <property type="molecule type" value="Genomic_DNA"/>
</dbReference>
<evidence type="ECO:0000259" key="7">
    <source>
        <dbReference type="Pfam" id="PF01077"/>
    </source>
</evidence>
<dbReference type="GO" id="GO:0016491">
    <property type="term" value="F:oxidoreductase activity"/>
    <property type="evidence" value="ECO:0007669"/>
    <property type="project" value="UniProtKB-KW"/>
</dbReference>
<dbReference type="Proteomes" id="UP000242561">
    <property type="component" value="Chromosome"/>
</dbReference>
<evidence type="ECO:0000256" key="3">
    <source>
        <dbReference type="ARBA" id="ARBA00022723"/>
    </source>
</evidence>